<evidence type="ECO:0000313" key="8">
    <source>
        <dbReference type="EMBL" id="KAK8889487.1"/>
    </source>
</evidence>
<comment type="caution">
    <text evidence="8">The sequence shown here is derived from an EMBL/GenBank/DDBJ whole genome shotgun (WGS) entry which is preliminary data.</text>
</comment>
<keyword evidence="4" id="KW-0456">Lyase</keyword>
<dbReference type="InterPro" id="IPR001509">
    <property type="entry name" value="Epimerase_deHydtase"/>
</dbReference>
<dbReference type="SUPFAM" id="SSF51735">
    <property type="entry name" value="NAD(P)-binding Rossmann-fold domains"/>
    <property type="match status" value="1"/>
</dbReference>
<dbReference type="Proteomes" id="UP001470230">
    <property type="component" value="Unassembled WGS sequence"/>
</dbReference>
<dbReference type="Pfam" id="PF01370">
    <property type="entry name" value="Epimerase"/>
    <property type="match status" value="1"/>
</dbReference>
<proteinExistence type="predicted"/>
<dbReference type="CDD" id="cd05230">
    <property type="entry name" value="UGD_SDR_e"/>
    <property type="match status" value="1"/>
</dbReference>
<evidence type="ECO:0000256" key="1">
    <source>
        <dbReference type="ARBA" id="ARBA00001911"/>
    </source>
</evidence>
<evidence type="ECO:0000256" key="2">
    <source>
        <dbReference type="ARBA" id="ARBA00022793"/>
    </source>
</evidence>
<keyword evidence="9" id="KW-1185">Reference proteome</keyword>
<keyword evidence="2" id="KW-0210">Decarboxylase</keyword>
<dbReference type="EMBL" id="JAPFFF010000633">
    <property type="protein sequence ID" value="KAK8833824.1"/>
    <property type="molecule type" value="Genomic_DNA"/>
</dbReference>
<keyword evidence="3" id="KW-0520">NAD</keyword>
<dbReference type="PANTHER" id="PTHR43078">
    <property type="entry name" value="UDP-GLUCURONIC ACID DECARBOXYLASE-RELATED"/>
    <property type="match status" value="1"/>
</dbReference>
<dbReference type="Gene3D" id="3.40.50.720">
    <property type="entry name" value="NAD(P)-binding Rossmann-like Domain"/>
    <property type="match status" value="2"/>
</dbReference>
<organism evidence="8 9">
    <name type="scientific">Tritrichomonas musculus</name>
    <dbReference type="NCBI Taxonomy" id="1915356"/>
    <lineage>
        <taxon>Eukaryota</taxon>
        <taxon>Metamonada</taxon>
        <taxon>Parabasalia</taxon>
        <taxon>Tritrichomonadida</taxon>
        <taxon>Tritrichomonadidae</taxon>
        <taxon>Tritrichomonas</taxon>
    </lineage>
</organism>
<protein>
    <recommendedName>
        <fullName evidence="5">NAD-dependent epimerase/dehydratase domain-containing protein</fullName>
    </recommendedName>
</protein>
<evidence type="ECO:0000256" key="4">
    <source>
        <dbReference type="ARBA" id="ARBA00023239"/>
    </source>
</evidence>
<evidence type="ECO:0000259" key="5">
    <source>
        <dbReference type="Pfam" id="PF01370"/>
    </source>
</evidence>
<comment type="cofactor">
    <cofactor evidence="1">
        <name>NAD(+)</name>
        <dbReference type="ChEBI" id="CHEBI:57540"/>
    </cofactor>
</comment>
<gene>
    <name evidence="7" type="ORF">M9Y10_027561</name>
    <name evidence="8" type="ORF">M9Y10_034234</name>
    <name evidence="6" type="ORF">M9Y10_040147</name>
</gene>
<dbReference type="InterPro" id="IPR044516">
    <property type="entry name" value="UXS-like"/>
</dbReference>
<dbReference type="EMBL" id="JAPFFF010000375">
    <property type="protein sequence ID" value="KAK8834542.1"/>
    <property type="molecule type" value="Genomic_DNA"/>
</dbReference>
<evidence type="ECO:0000313" key="6">
    <source>
        <dbReference type="EMBL" id="KAK8833824.1"/>
    </source>
</evidence>
<sequence length="319" mass="36058">MATQLRYLVTGGAGFIGSHIVKRLMNQGHKVTVLDNLCTGSKYNIMQWQGNPNFTFIEADVIDPIDVEVDRIFHLACPASPPHYMSDPIHTLETSFLGARNMLNLAKKYNARMLYTSTSEVYGDPDPKFHPQPEEYWGHVNCRGPRACYDEGKRAAETYCYEFHRKYGTDIRTARLFNTYGPNMEPNDGRVVSNMIMQALQGQDLTIYGTGKQTRSFGFVDDTVNGLFALMESDYDGPVNIGNPGEFTILELAQLVQKKVNPNVKIVFQEAAADDPKQRKPDITKAKTILHWEPKIPLSQGLDLTIPYFRDIVEGKIQR</sequence>
<dbReference type="EMBL" id="JAPFFF010000005">
    <property type="protein sequence ID" value="KAK8889487.1"/>
    <property type="molecule type" value="Genomic_DNA"/>
</dbReference>
<dbReference type="PANTHER" id="PTHR43078:SF6">
    <property type="entry name" value="UDP-GLUCURONIC ACID DECARBOXYLASE 1"/>
    <property type="match status" value="1"/>
</dbReference>
<evidence type="ECO:0000313" key="9">
    <source>
        <dbReference type="Proteomes" id="UP001470230"/>
    </source>
</evidence>
<feature type="domain" description="NAD-dependent epimerase/dehydratase" evidence="5">
    <location>
        <begin position="8"/>
        <end position="242"/>
    </location>
</feature>
<evidence type="ECO:0000256" key="3">
    <source>
        <dbReference type="ARBA" id="ARBA00023027"/>
    </source>
</evidence>
<reference evidence="8 9" key="1">
    <citation type="submission" date="2024-04" db="EMBL/GenBank/DDBJ databases">
        <title>Tritrichomonas musculus Genome.</title>
        <authorList>
            <person name="Alves-Ferreira E."/>
            <person name="Grigg M."/>
            <person name="Lorenzi H."/>
            <person name="Galac M."/>
        </authorList>
    </citation>
    <scope>NUCLEOTIDE SEQUENCE [LARGE SCALE GENOMIC DNA]</scope>
    <source>
        <strain evidence="8 9">EAF2021</strain>
    </source>
</reference>
<evidence type="ECO:0000313" key="7">
    <source>
        <dbReference type="EMBL" id="KAK8834542.1"/>
    </source>
</evidence>
<accession>A0ABR2KGB6</accession>
<name>A0ABR2KGB6_9EUKA</name>
<dbReference type="InterPro" id="IPR036291">
    <property type="entry name" value="NAD(P)-bd_dom_sf"/>
</dbReference>